<dbReference type="InterPro" id="IPR001001">
    <property type="entry name" value="DNA_polIII_beta"/>
</dbReference>
<evidence type="ECO:0000256" key="5">
    <source>
        <dbReference type="ARBA" id="ARBA00022679"/>
    </source>
</evidence>
<comment type="subcellular location">
    <subcellularLocation>
        <location evidence="1">Cytoplasm</location>
    </subcellularLocation>
</comment>
<dbReference type="EMBL" id="WFLM01000003">
    <property type="protein sequence ID" value="KAB8038823.1"/>
    <property type="molecule type" value="Genomic_DNA"/>
</dbReference>
<dbReference type="GO" id="GO:0009360">
    <property type="term" value="C:DNA polymerase III complex"/>
    <property type="evidence" value="ECO:0007669"/>
    <property type="project" value="InterPro"/>
</dbReference>
<evidence type="ECO:0000256" key="9">
    <source>
        <dbReference type="ARBA" id="ARBA00023125"/>
    </source>
</evidence>
<dbReference type="InterPro" id="IPR046938">
    <property type="entry name" value="DNA_clamp_sf"/>
</dbReference>
<evidence type="ECO:0000256" key="8">
    <source>
        <dbReference type="ARBA" id="ARBA00022932"/>
    </source>
</evidence>
<dbReference type="GO" id="GO:0003887">
    <property type="term" value="F:DNA-directed DNA polymerase activity"/>
    <property type="evidence" value="ECO:0007669"/>
    <property type="project" value="UniProtKB-KW"/>
</dbReference>
<evidence type="ECO:0000313" key="14">
    <source>
        <dbReference type="EMBL" id="KAB8038823.1"/>
    </source>
</evidence>
<sequence>MNFFKGGHMFKKSKCFFSSDVQSISPEISAEFDRDKLASALLSVSAAQIDPDIGWVQLSFSGGKRVVISSISHNLAIKCEIETPYTGQGVIKVSGKQFSDYVKQLPSTKVYLKAELPSRIQLRCGRSSAKIQLVHDQSQSKIDIPQAGTLVKIKGNLIERWVSSFKDFVSVDDNRFYANGALIWAEKNSENSSVLHAVASDALRLAKSSLNEGVQIENLDSSQVLIPRKALEELKRVATLEPEKEFSLKWHEKELFFSVEADEYTMFAKCIAGQYPPYEAAIPQKINTEIQLDLKSIQDSVKRSLLFADKNKVMKLHFENSLLTMASSTPGQKEGEEVIEMSASIASPFEVNYNGSLIMGILGVLSGLRVQFAWENMNRPVKITGESQRGLEVFYLLVPARF</sequence>
<gene>
    <name evidence="14" type="ORF">GCL60_08155</name>
</gene>
<dbReference type="Gene3D" id="3.70.10.10">
    <property type="match status" value="1"/>
</dbReference>
<evidence type="ECO:0000259" key="12">
    <source>
        <dbReference type="Pfam" id="PF02767"/>
    </source>
</evidence>
<dbReference type="GO" id="GO:0003677">
    <property type="term" value="F:DNA binding"/>
    <property type="evidence" value="ECO:0007669"/>
    <property type="project" value="UniProtKB-KW"/>
</dbReference>
<evidence type="ECO:0000256" key="4">
    <source>
        <dbReference type="ARBA" id="ARBA00022490"/>
    </source>
</evidence>
<evidence type="ECO:0000256" key="1">
    <source>
        <dbReference type="ARBA" id="ARBA00004496"/>
    </source>
</evidence>
<feature type="domain" description="DNA polymerase III beta sliding clamp central" evidence="12">
    <location>
        <begin position="156"/>
        <end position="276"/>
    </location>
</feature>
<reference evidence="14 15" key="1">
    <citation type="submission" date="2019-10" db="EMBL/GenBank/DDBJ databases">
        <title>New species of Slilvanegrellaceae.</title>
        <authorList>
            <person name="Pitt A."/>
            <person name="Hahn M.W."/>
        </authorList>
    </citation>
    <scope>NUCLEOTIDE SEQUENCE [LARGE SCALE GENOMIC DNA]</scope>
    <source>
        <strain evidence="14 15">SP-Ram-0.45-NSY-1</strain>
    </source>
</reference>
<evidence type="ECO:0000256" key="10">
    <source>
        <dbReference type="ARBA" id="ARBA00030988"/>
    </source>
</evidence>
<dbReference type="GO" id="GO:0008408">
    <property type="term" value="F:3'-5' exonuclease activity"/>
    <property type="evidence" value="ECO:0007669"/>
    <property type="project" value="InterPro"/>
</dbReference>
<proteinExistence type="inferred from homology"/>
<dbReference type="PANTHER" id="PTHR30478:SF0">
    <property type="entry name" value="BETA SLIDING CLAMP"/>
    <property type="match status" value="1"/>
</dbReference>
<evidence type="ECO:0000256" key="3">
    <source>
        <dbReference type="ARBA" id="ARBA00021035"/>
    </source>
</evidence>
<keyword evidence="5" id="KW-0808">Transferase</keyword>
<dbReference type="CDD" id="cd00140">
    <property type="entry name" value="beta_clamp"/>
    <property type="match status" value="1"/>
</dbReference>
<dbReference type="Proteomes" id="UP000437748">
    <property type="component" value="Unassembled WGS sequence"/>
</dbReference>
<keyword evidence="7" id="KW-0235">DNA replication</keyword>
<keyword evidence="15" id="KW-1185">Reference proteome</keyword>
<dbReference type="Pfam" id="PF02768">
    <property type="entry name" value="DNA_pol3_beta_3"/>
    <property type="match status" value="1"/>
</dbReference>
<dbReference type="GO" id="GO:0005737">
    <property type="term" value="C:cytoplasm"/>
    <property type="evidence" value="ECO:0007669"/>
    <property type="project" value="UniProtKB-SubCell"/>
</dbReference>
<feature type="domain" description="DNA polymerase III beta sliding clamp C-terminal" evidence="13">
    <location>
        <begin position="281"/>
        <end position="392"/>
    </location>
</feature>
<evidence type="ECO:0000256" key="2">
    <source>
        <dbReference type="ARBA" id="ARBA00010752"/>
    </source>
</evidence>
<comment type="caution">
    <text evidence="14">The sequence shown here is derived from an EMBL/GenBank/DDBJ whole genome shotgun (WGS) entry which is preliminary data.</text>
</comment>
<evidence type="ECO:0000313" key="15">
    <source>
        <dbReference type="Proteomes" id="UP000437748"/>
    </source>
</evidence>
<dbReference type="InterPro" id="IPR022637">
    <property type="entry name" value="DNA_polIII_beta_cen"/>
</dbReference>
<dbReference type="InterPro" id="IPR022635">
    <property type="entry name" value="DNA_polIII_beta_C"/>
</dbReference>
<dbReference type="Gene3D" id="3.10.150.10">
    <property type="entry name" value="DNA Polymerase III, subunit A, domain 2"/>
    <property type="match status" value="1"/>
</dbReference>
<dbReference type="Pfam" id="PF02767">
    <property type="entry name" value="DNA_pol3_beta_2"/>
    <property type="match status" value="1"/>
</dbReference>
<evidence type="ECO:0000256" key="11">
    <source>
        <dbReference type="ARBA" id="ARBA00033276"/>
    </source>
</evidence>
<keyword evidence="4" id="KW-0963">Cytoplasm</keyword>
<evidence type="ECO:0000256" key="7">
    <source>
        <dbReference type="ARBA" id="ARBA00022705"/>
    </source>
</evidence>
<keyword evidence="8" id="KW-0239">DNA-directed DNA polymerase</keyword>
<organism evidence="14 15">
    <name type="scientific">Silvanigrella paludirubra</name>
    <dbReference type="NCBI Taxonomy" id="2499159"/>
    <lineage>
        <taxon>Bacteria</taxon>
        <taxon>Pseudomonadati</taxon>
        <taxon>Bdellovibrionota</taxon>
        <taxon>Oligoflexia</taxon>
        <taxon>Silvanigrellales</taxon>
        <taxon>Silvanigrellaceae</taxon>
        <taxon>Silvanigrella</taxon>
    </lineage>
</organism>
<accession>A0A6N6VWH7</accession>
<evidence type="ECO:0000259" key="13">
    <source>
        <dbReference type="Pfam" id="PF02768"/>
    </source>
</evidence>
<dbReference type="SUPFAM" id="SSF55979">
    <property type="entry name" value="DNA clamp"/>
    <property type="match status" value="2"/>
</dbReference>
<dbReference type="AlphaFoldDB" id="A0A6N6VWH7"/>
<name>A0A6N6VWH7_9BACT</name>
<dbReference type="SMART" id="SM00480">
    <property type="entry name" value="POL3Bc"/>
    <property type="match status" value="1"/>
</dbReference>
<protein>
    <recommendedName>
        <fullName evidence="3">Beta sliding clamp</fullName>
    </recommendedName>
    <alternativeName>
        <fullName evidence="11">Beta-clamp processivity factor</fullName>
    </alternativeName>
    <alternativeName>
        <fullName evidence="10">DNA polymerase III beta sliding clamp subunit</fullName>
    </alternativeName>
</protein>
<keyword evidence="9" id="KW-0238">DNA-binding</keyword>
<keyword evidence="6" id="KW-0548">Nucleotidyltransferase</keyword>
<evidence type="ECO:0000256" key="6">
    <source>
        <dbReference type="ARBA" id="ARBA00022695"/>
    </source>
</evidence>
<comment type="similarity">
    <text evidence="2">Belongs to the beta sliding clamp family.</text>
</comment>
<dbReference type="PANTHER" id="PTHR30478">
    <property type="entry name" value="DNA POLYMERASE III SUBUNIT BETA"/>
    <property type="match status" value="1"/>
</dbReference>
<dbReference type="GO" id="GO:0006271">
    <property type="term" value="P:DNA strand elongation involved in DNA replication"/>
    <property type="evidence" value="ECO:0007669"/>
    <property type="project" value="TreeGrafter"/>
</dbReference>